<keyword evidence="4" id="KW-0808">Transferase</keyword>
<dbReference type="InterPro" id="IPR000878">
    <property type="entry name" value="4pyrrol_Mease"/>
</dbReference>
<evidence type="ECO:0000256" key="3">
    <source>
        <dbReference type="ARBA" id="ARBA00022603"/>
    </source>
</evidence>
<reference evidence="8 9" key="1">
    <citation type="submission" date="2020-08" db="EMBL/GenBank/DDBJ databases">
        <title>Genome public.</title>
        <authorList>
            <person name="Liu C."/>
            <person name="Sun Q."/>
        </authorList>
    </citation>
    <scope>NUCLEOTIDE SEQUENCE [LARGE SCALE GENOMIC DNA]</scope>
    <source>
        <strain evidence="8 9">M2</strain>
    </source>
</reference>
<evidence type="ECO:0000259" key="6">
    <source>
        <dbReference type="Pfam" id="PF00590"/>
    </source>
</evidence>
<dbReference type="SUPFAM" id="SSF53790">
    <property type="entry name" value="Tetrapyrrole methylase"/>
    <property type="match status" value="1"/>
</dbReference>
<protein>
    <submittedName>
        <fullName evidence="8">Precorrin-6y C5,15-methyltransferase (Decarboxylating) subunit CbiE</fullName>
    </submittedName>
</protein>
<dbReference type="NCBIfam" id="TIGR02467">
    <property type="entry name" value="CbiE"/>
    <property type="match status" value="1"/>
</dbReference>
<evidence type="ECO:0000256" key="5">
    <source>
        <dbReference type="ARBA" id="ARBA00022691"/>
    </source>
</evidence>
<keyword evidence="3" id="KW-0489">Methyltransferase</keyword>
<keyword evidence="2" id="KW-0169">Cobalamin biosynthesis</keyword>
<evidence type="ECO:0000313" key="8">
    <source>
        <dbReference type="EMBL" id="MBC5694353.1"/>
    </source>
</evidence>
<dbReference type="CDD" id="cd02440">
    <property type="entry name" value="AdoMet_MTases"/>
    <property type="match status" value="1"/>
</dbReference>
<dbReference type="Gene3D" id="3.40.50.150">
    <property type="entry name" value="Vaccinia Virus protein VP39"/>
    <property type="match status" value="1"/>
</dbReference>
<dbReference type="PANTHER" id="PTHR43182:SF1">
    <property type="entry name" value="COBALT-PRECORRIN-7 C(5)-METHYLTRANSFERASE"/>
    <property type="match status" value="1"/>
</dbReference>
<feature type="domain" description="Methyltransferase" evidence="7">
    <location>
        <begin position="239"/>
        <end position="299"/>
    </location>
</feature>
<accession>A0ABR7GJ98</accession>
<proteinExistence type="predicted"/>
<dbReference type="InterPro" id="IPR029063">
    <property type="entry name" value="SAM-dependent_MTases_sf"/>
</dbReference>
<evidence type="ECO:0000259" key="7">
    <source>
        <dbReference type="Pfam" id="PF13847"/>
    </source>
</evidence>
<dbReference type="Gene3D" id="3.40.1010.10">
    <property type="entry name" value="Cobalt-precorrin-4 Transmethylase, Domain 1"/>
    <property type="match status" value="1"/>
</dbReference>
<evidence type="ECO:0000313" key="9">
    <source>
        <dbReference type="Proteomes" id="UP000641741"/>
    </source>
</evidence>
<evidence type="ECO:0000256" key="4">
    <source>
        <dbReference type="ARBA" id="ARBA00022679"/>
    </source>
</evidence>
<evidence type="ECO:0000256" key="1">
    <source>
        <dbReference type="ARBA" id="ARBA00004953"/>
    </source>
</evidence>
<keyword evidence="9" id="KW-1185">Reference proteome</keyword>
<name>A0ABR7GJ98_9FIRM</name>
<dbReference type="NCBIfam" id="TIGR02469">
    <property type="entry name" value="CbiT"/>
    <property type="match status" value="1"/>
</dbReference>
<dbReference type="InterPro" id="IPR014777">
    <property type="entry name" value="4pyrrole_Mease_sub1"/>
</dbReference>
<dbReference type="InterPro" id="IPR050714">
    <property type="entry name" value="Cobalamin_biosynth_MTase"/>
</dbReference>
<dbReference type="RefSeq" id="WP_186968693.1">
    <property type="nucleotide sequence ID" value="NZ_JACOPK010000001.1"/>
</dbReference>
<keyword evidence="5" id="KW-0949">S-adenosyl-L-methionine</keyword>
<dbReference type="EMBL" id="JACOPK010000001">
    <property type="protein sequence ID" value="MBC5694353.1"/>
    <property type="molecule type" value="Genomic_DNA"/>
</dbReference>
<dbReference type="InterPro" id="IPR014008">
    <property type="entry name" value="Cbl_synth_MTase_CbiT"/>
</dbReference>
<dbReference type="CDD" id="cd11644">
    <property type="entry name" value="Precorrin-6Y-MT"/>
    <property type="match status" value="1"/>
</dbReference>
<comment type="caution">
    <text evidence="8">The sequence shown here is derived from an EMBL/GenBank/DDBJ whole genome shotgun (WGS) entry which is preliminary data.</text>
</comment>
<dbReference type="SUPFAM" id="SSF53335">
    <property type="entry name" value="S-adenosyl-L-methionine-dependent methyltransferases"/>
    <property type="match status" value="1"/>
</dbReference>
<evidence type="ECO:0000256" key="2">
    <source>
        <dbReference type="ARBA" id="ARBA00022573"/>
    </source>
</evidence>
<sequence length="397" mass="42313">MRQFDIIGAGMGTRETLTGEAAQALASAEMVFATERLAEICENAQICLFSELAERAIACGADRAALLVSGDVGFFSAAGKLREKLLAHGEVRLFCGLSSMQYLCAKIGISYENACIRSLHGRKGDLLGAVSYHEKTFALTGGDNNAQFVCRSLADAGLGVVQVCIGENLASPGERVLKGTASELAENPCADLAVMLVLNPNSVNPFEPVRDEMLTRAKVPMTKEEVRWVSVARLGVQPGDTVWDVGAGTGAVTFELARKAMDGAVFAVERNTEAIELIAQNRQKLGGFNVHIVQGHAPEVLADLPKPNCVFVGGSGGNMREIIEAALMKNPKARIAVNAIALETLQETQRLFAEFGLQQVEITQLSAARGKSIGCYTMMTANNPVFILSGKGDKYGE</sequence>
<dbReference type="Pfam" id="PF00590">
    <property type="entry name" value="TP_methylase"/>
    <property type="match status" value="1"/>
</dbReference>
<dbReference type="PANTHER" id="PTHR43182">
    <property type="entry name" value="COBALT-PRECORRIN-6B C(15)-METHYLTRANSFERASE (DECARBOXYLATING)"/>
    <property type="match status" value="1"/>
</dbReference>
<gene>
    <name evidence="8" type="primary">cbiE</name>
    <name evidence="8" type="ORF">H8S02_00065</name>
</gene>
<feature type="domain" description="Tetrapyrrole methylase" evidence="6">
    <location>
        <begin position="6"/>
        <end position="185"/>
    </location>
</feature>
<dbReference type="InterPro" id="IPR035996">
    <property type="entry name" value="4pyrrol_Methylase_sf"/>
</dbReference>
<dbReference type="Pfam" id="PF13847">
    <property type="entry name" value="Methyltransf_31"/>
    <property type="match status" value="1"/>
</dbReference>
<dbReference type="InterPro" id="IPR012818">
    <property type="entry name" value="CbiE"/>
</dbReference>
<dbReference type="InterPro" id="IPR025714">
    <property type="entry name" value="Methyltranfer_dom"/>
</dbReference>
<dbReference type="Proteomes" id="UP000641741">
    <property type="component" value="Unassembled WGS sequence"/>
</dbReference>
<comment type="pathway">
    <text evidence="1">Cofactor biosynthesis; adenosylcobalamin biosynthesis.</text>
</comment>
<organism evidence="8 9">
    <name type="scientific">Agathobaculum hominis</name>
    <dbReference type="NCBI Taxonomy" id="2763014"/>
    <lineage>
        <taxon>Bacteria</taxon>
        <taxon>Bacillati</taxon>
        <taxon>Bacillota</taxon>
        <taxon>Clostridia</taxon>
        <taxon>Eubacteriales</taxon>
        <taxon>Butyricicoccaceae</taxon>
        <taxon>Agathobaculum</taxon>
    </lineage>
</organism>